<keyword evidence="1" id="KW-0732">Signal</keyword>
<dbReference type="PROSITE" id="PS51257">
    <property type="entry name" value="PROKAR_LIPOPROTEIN"/>
    <property type="match status" value="1"/>
</dbReference>
<evidence type="ECO:0000313" key="2">
    <source>
        <dbReference type="EMBL" id="CAG2056564.1"/>
    </source>
</evidence>
<dbReference type="Proteomes" id="UP001153148">
    <property type="component" value="Unassembled WGS sequence"/>
</dbReference>
<feature type="signal peptide" evidence="1">
    <location>
        <begin position="1"/>
        <end position="22"/>
    </location>
</feature>
<evidence type="ECO:0000313" key="3">
    <source>
        <dbReference type="Proteomes" id="UP001153148"/>
    </source>
</evidence>
<sequence>MFLRNFGSFCLLVVAVLASCSASRMNPDPEGPCAARLQRCGLSARPGQPTNCCRKSPYCLNNDGVDSRCV</sequence>
<keyword evidence="3" id="KW-1185">Reference proteome</keyword>
<accession>A0ABN7NP24</accession>
<feature type="chain" id="PRO_5045634865" evidence="1">
    <location>
        <begin position="23"/>
        <end position="70"/>
    </location>
</feature>
<organism evidence="2 3">
    <name type="scientific">Timema podura</name>
    <name type="common">Walking stick</name>
    <dbReference type="NCBI Taxonomy" id="61482"/>
    <lineage>
        <taxon>Eukaryota</taxon>
        <taxon>Metazoa</taxon>
        <taxon>Ecdysozoa</taxon>
        <taxon>Arthropoda</taxon>
        <taxon>Hexapoda</taxon>
        <taxon>Insecta</taxon>
        <taxon>Pterygota</taxon>
        <taxon>Neoptera</taxon>
        <taxon>Polyneoptera</taxon>
        <taxon>Phasmatodea</taxon>
        <taxon>Timematodea</taxon>
        <taxon>Timematoidea</taxon>
        <taxon>Timematidae</taxon>
        <taxon>Timema</taxon>
    </lineage>
</organism>
<reference evidence="2" key="1">
    <citation type="submission" date="2021-03" db="EMBL/GenBank/DDBJ databases">
        <authorList>
            <person name="Tran Van P."/>
        </authorList>
    </citation>
    <scope>NUCLEOTIDE SEQUENCE</scope>
</reference>
<comment type="caution">
    <text evidence="2">The sequence shown here is derived from an EMBL/GenBank/DDBJ whole genome shotgun (WGS) entry which is preliminary data.</text>
</comment>
<evidence type="ECO:0000256" key="1">
    <source>
        <dbReference type="SAM" id="SignalP"/>
    </source>
</evidence>
<dbReference type="EMBL" id="CAJPIN010004036">
    <property type="protein sequence ID" value="CAG2056564.1"/>
    <property type="molecule type" value="Genomic_DNA"/>
</dbReference>
<name>A0ABN7NP24_TIMPD</name>
<gene>
    <name evidence="2" type="ORF">TPAB3V08_LOCUS3554</name>
</gene>
<protein>
    <submittedName>
        <fullName evidence="2">Uncharacterized protein</fullName>
    </submittedName>
</protein>
<proteinExistence type="predicted"/>